<evidence type="ECO:0000259" key="1">
    <source>
        <dbReference type="PROSITE" id="PS50011"/>
    </source>
</evidence>
<sequence>MHYYDMAETWEFSGGPKLLYTQVIFQDGDKYFSAQLPEMIACPDDIPPTAKNSLKEIPVEHIWPPLEDGLSICHDAEKPGVYIKRPQLTSYDGSESLSLYMLHEARICEILMQNEHQSIARYLGCLVKGGRVAGLCFQRYVETLADRLEVGSQFNKNSCLQQIQAGIDHLHALNIIHNDIHPRNIMVANQEADTFVIIDFDSCAIKGHPLPDKRGRMPEGACTAECENDDLGFKLLQEELHQEMCST</sequence>
<name>A0A9W9QXY3_PENBR</name>
<comment type="caution">
    <text evidence="2">The sequence shown here is derived from an EMBL/GenBank/DDBJ whole genome shotgun (WGS) entry which is preliminary data.</text>
</comment>
<protein>
    <recommendedName>
        <fullName evidence="1">Protein kinase domain-containing protein</fullName>
    </recommendedName>
</protein>
<dbReference type="Gene3D" id="1.10.510.10">
    <property type="entry name" value="Transferase(Phosphotransferase) domain 1"/>
    <property type="match status" value="1"/>
</dbReference>
<accession>A0A9W9QXY3</accession>
<organism evidence="2 3">
    <name type="scientific">Penicillium brevicompactum</name>
    <dbReference type="NCBI Taxonomy" id="5074"/>
    <lineage>
        <taxon>Eukaryota</taxon>
        <taxon>Fungi</taxon>
        <taxon>Dikarya</taxon>
        <taxon>Ascomycota</taxon>
        <taxon>Pezizomycotina</taxon>
        <taxon>Eurotiomycetes</taxon>
        <taxon>Eurotiomycetidae</taxon>
        <taxon>Eurotiales</taxon>
        <taxon>Aspergillaceae</taxon>
        <taxon>Penicillium</taxon>
    </lineage>
</organism>
<dbReference type="EMBL" id="JAPZBQ010000002">
    <property type="protein sequence ID" value="KAJ5346143.1"/>
    <property type="molecule type" value="Genomic_DNA"/>
</dbReference>
<evidence type="ECO:0000313" key="2">
    <source>
        <dbReference type="EMBL" id="KAJ5346143.1"/>
    </source>
</evidence>
<proteinExistence type="predicted"/>
<dbReference type="SUPFAM" id="SSF56112">
    <property type="entry name" value="Protein kinase-like (PK-like)"/>
    <property type="match status" value="1"/>
</dbReference>
<dbReference type="PROSITE" id="PS50011">
    <property type="entry name" value="PROTEIN_KINASE_DOM"/>
    <property type="match status" value="1"/>
</dbReference>
<feature type="domain" description="Protein kinase" evidence="1">
    <location>
        <begin position="25"/>
        <end position="247"/>
    </location>
</feature>
<dbReference type="AlphaFoldDB" id="A0A9W9QXY3"/>
<dbReference type="GO" id="GO:0005524">
    <property type="term" value="F:ATP binding"/>
    <property type="evidence" value="ECO:0007669"/>
    <property type="project" value="InterPro"/>
</dbReference>
<dbReference type="InterPro" id="IPR000719">
    <property type="entry name" value="Prot_kinase_dom"/>
</dbReference>
<gene>
    <name evidence="2" type="ORF">N7452_004147</name>
</gene>
<dbReference type="Proteomes" id="UP001147695">
    <property type="component" value="Unassembled WGS sequence"/>
</dbReference>
<dbReference type="GO" id="GO:0004672">
    <property type="term" value="F:protein kinase activity"/>
    <property type="evidence" value="ECO:0007669"/>
    <property type="project" value="InterPro"/>
</dbReference>
<dbReference type="InterPro" id="IPR011009">
    <property type="entry name" value="Kinase-like_dom_sf"/>
</dbReference>
<reference evidence="2" key="2">
    <citation type="journal article" date="2023" name="IMA Fungus">
        <title>Comparative genomic study of the Penicillium genus elucidates a diverse pangenome and 15 lateral gene transfer events.</title>
        <authorList>
            <person name="Petersen C."/>
            <person name="Sorensen T."/>
            <person name="Nielsen M.R."/>
            <person name="Sondergaard T.E."/>
            <person name="Sorensen J.L."/>
            <person name="Fitzpatrick D.A."/>
            <person name="Frisvad J.C."/>
            <person name="Nielsen K.L."/>
        </authorList>
    </citation>
    <scope>NUCLEOTIDE SEQUENCE</scope>
    <source>
        <strain evidence="2">IBT 35673</strain>
    </source>
</reference>
<dbReference type="Pfam" id="PF00069">
    <property type="entry name" value="Pkinase"/>
    <property type="match status" value="1"/>
</dbReference>
<reference evidence="2" key="1">
    <citation type="submission" date="2022-12" db="EMBL/GenBank/DDBJ databases">
        <authorList>
            <person name="Petersen C."/>
        </authorList>
    </citation>
    <scope>NUCLEOTIDE SEQUENCE</scope>
    <source>
        <strain evidence="2">IBT 35673</strain>
    </source>
</reference>
<evidence type="ECO:0000313" key="3">
    <source>
        <dbReference type="Proteomes" id="UP001147695"/>
    </source>
</evidence>